<feature type="compositionally biased region" description="Basic and acidic residues" evidence="3">
    <location>
        <begin position="41"/>
        <end position="68"/>
    </location>
</feature>
<dbReference type="Pfam" id="PF10187">
    <property type="entry name" value="FAM192A_Fyv6_N"/>
    <property type="match status" value="1"/>
</dbReference>
<accession>A0A9N9ZQG3</accession>
<feature type="compositionally biased region" description="Low complexity" evidence="3">
    <location>
        <begin position="21"/>
        <end position="32"/>
    </location>
</feature>
<dbReference type="InterPro" id="IPR039845">
    <property type="entry name" value="FAM192A"/>
</dbReference>
<feature type="compositionally biased region" description="Basic and acidic residues" evidence="3">
    <location>
        <begin position="110"/>
        <end position="127"/>
    </location>
</feature>
<dbReference type="PANTHER" id="PTHR13495:SF0">
    <property type="entry name" value="PSME3-INTERACTING PROTEIN"/>
    <property type="match status" value="1"/>
</dbReference>
<dbReference type="AlphaFoldDB" id="A0A9N9ZQG3"/>
<dbReference type="Proteomes" id="UP000775872">
    <property type="component" value="Unassembled WGS sequence"/>
</dbReference>
<reference evidence="5 6" key="2">
    <citation type="submission" date="2021-10" db="EMBL/GenBank/DDBJ databases">
        <authorList>
            <person name="Piombo E."/>
        </authorList>
    </citation>
    <scope>NUCLEOTIDE SEQUENCE [LARGE SCALE GENOMIC DNA]</scope>
</reference>
<evidence type="ECO:0000256" key="1">
    <source>
        <dbReference type="ARBA" id="ARBA00004123"/>
    </source>
</evidence>
<evidence type="ECO:0000313" key="6">
    <source>
        <dbReference type="Proteomes" id="UP000775872"/>
    </source>
</evidence>
<feature type="compositionally biased region" description="Gly residues" evidence="3">
    <location>
        <begin position="135"/>
        <end position="144"/>
    </location>
</feature>
<evidence type="ECO:0000256" key="2">
    <source>
        <dbReference type="ARBA" id="ARBA00023242"/>
    </source>
</evidence>
<proteinExistence type="predicted"/>
<evidence type="ECO:0000313" key="5">
    <source>
        <dbReference type="EMBL" id="CAH0059726.1"/>
    </source>
</evidence>
<organism evidence="5 6">
    <name type="scientific">Clonostachys solani</name>
    <dbReference type="NCBI Taxonomy" id="160281"/>
    <lineage>
        <taxon>Eukaryota</taxon>
        <taxon>Fungi</taxon>
        <taxon>Dikarya</taxon>
        <taxon>Ascomycota</taxon>
        <taxon>Pezizomycotina</taxon>
        <taxon>Sordariomycetes</taxon>
        <taxon>Hypocreomycetidae</taxon>
        <taxon>Hypocreales</taxon>
        <taxon>Bionectriaceae</taxon>
        <taxon>Clonostachys</taxon>
    </lineage>
</organism>
<gene>
    <name evidence="5" type="ORF">CSOL1703_00011767</name>
</gene>
<evidence type="ECO:0000259" key="4">
    <source>
        <dbReference type="Pfam" id="PF10187"/>
    </source>
</evidence>
<keyword evidence="2" id="KW-0539">Nucleus</keyword>
<sequence>MSDRFVSGGTIGGSEGEKASSAESGPPASSGGTKNAAQWEAVERELEAERKRREEQRRKAVEGEEKSLYEILQDNKAAKQAAFEEQSRLKNQFRALDDDEIEFLDEVRQKKRKEEQAVKRETEEGLKAFRAAQKGSGGSAGAGAGTEKVEEPVMETESWGVGRKRKRLKEREVKGLKKKAGGVEGKKEESQDGSDQKHVVDSKQKEDEKPSMKPQSLPEKQEKPSLGLVGYGSDSDED</sequence>
<dbReference type="EMBL" id="CABFOC020000097">
    <property type="protein sequence ID" value="CAH0059726.1"/>
    <property type="molecule type" value="Genomic_DNA"/>
</dbReference>
<dbReference type="OrthoDB" id="75807at2759"/>
<feature type="compositionally biased region" description="Basic and acidic residues" evidence="3">
    <location>
        <begin position="184"/>
        <end position="211"/>
    </location>
</feature>
<dbReference type="GO" id="GO:0005634">
    <property type="term" value="C:nucleus"/>
    <property type="evidence" value="ECO:0007669"/>
    <property type="project" value="UniProtKB-SubCell"/>
</dbReference>
<dbReference type="InterPro" id="IPR019331">
    <property type="entry name" value="FAM192A/Fyv6_N"/>
</dbReference>
<protein>
    <recommendedName>
        <fullName evidence="4">FAM192A/Fyv6 N-terminal domain-containing protein</fullName>
    </recommendedName>
</protein>
<comment type="caution">
    <text evidence="5">The sequence shown here is derived from an EMBL/GenBank/DDBJ whole genome shotgun (WGS) entry which is preliminary data.</text>
</comment>
<feature type="domain" description="FAM192A/Fyv6 N-terminal" evidence="4">
    <location>
        <begin position="33"/>
        <end position="130"/>
    </location>
</feature>
<evidence type="ECO:0000256" key="3">
    <source>
        <dbReference type="SAM" id="MobiDB-lite"/>
    </source>
</evidence>
<keyword evidence="6" id="KW-1185">Reference proteome</keyword>
<feature type="region of interest" description="Disordered" evidence="3">
    <location>
        <begin position="110"/>
        <end position="238"/>
    </location>
</feature>
<reference evidence="6" key="1">
    <citation type="submission" date="2019-06" db="EMBL/GenBank/DDBJ databases">
        <authorList>
            <person name="Broberg M."/>
        </authorList>
    </citation>
    <scope>NUCLEOTIDE SEQUENCE [LARGE SCALE GENOMIC DNA]</scope>
</reference>
<dbReference type="PANTHER" id="PTHR13495">
    <property type="entry name" value="NEFA-INTERACTING NUCLEAR PROTEIN NIP30"/>
    <property type="match status" value="1"/>
</dbReference>
<feature type="region of interest" description="Disordered" evidence="3">
    <location>
        <begin position="1"/>
        <end position="68"/>
    </location>
</feature>
<name>A0A9N9ZQG3_9HYPO</name>
<comment type="subcellular location">
    <subcellularLocation>
        <location evidence="1">Nucleus</location>
    </subcellularLocation>
</comment>